<evidence type="ECO:0000256" key="1">
    <source>
        <dbReference type="SAM" id="Phobius"/>
    </source>
</evidence>
<protein>
    <submittedName>
        <fullName evidence="2">Uncharacterized protein</fullName>
    </submittedName>
</protein>
<organism evidence="2 3">
    <name type="scientific">Culex pipiens pipiens</name>
    <name type="common">Northern house mosquito</name>
    <dbReference type="NCBI Taxonomy" id="38569"/>
    <lineage>
        <taxon>Eukaryota</taxon>
        <taxon>Metazoa</taxon>
        <taxon>Ecdysozoa</taxon>
        <taxon>Arthropoda</taxon>
        <taxon>Hexapoda</taxon>
        <taxon>Insecta</taxon>
        <taxon>Pterygota</taxon>
        <taxon>Neoptera</taxon>
        <taxon>Endopterygota</taxon>
        <taxon>Diptera</taxon>
        <taxon>Nematocera</taxon>
        <taxon>Culicoidea</taxon>
        <taxon>Culicidae</taxon>
        <taxon>Culicinae</taxon>
        <taxon>Culicini</taxon>
        <taxon>Culex</taxon>
        <taxon>Culex</taxon>
    </lineage>
</organism>
<evidence type="ECO:0000313" key="3">
    <source>
        <dbReference type="Proteomes" id="UP001562425"/>
    </source>
</evidence>
<keyword evidence="1" id="KW-1133">Transmembrane helix</keyword>
<keyword evidence="1" id="KW-0812">Transmembrane</keyword>
<accession>A0ABD1D7M5</accession>
<feature type="transmembrane region" description="Helical" evidence="1">
    <location>
        <begin position="37"/>
        <end position="58"/>
    </location>
</feature>
<keyword evidence="3" id="KW-1185">Reference proteome</keyword>
<gene>
    <name evidence="2" type="ORF">pipiens_011113</name>
</gene>
<reference evidence="2 3" key="1">
    <citation type="submission" date="2024-05" db="EMBL/GenBank/DDBJ databases">
        <title>Culex pipiens pipiens assembly and annotation.</title>
        <authorList>
            <person name="Alout H."/>
            <person name="Durand T."/>
        </authorList>
    </citation>
    <scope>NUCLEOTIDE SEQUENCE [LARGE SCALE GENOMIC DNA]</scope>
    <source>
        <strain evidence="2">HA-2024</strain>
        <tissue evidence="2">Whole body</tissue>
    </source>
</reference>
<comment type="caution">
    <text evidence="2">The sequence shown here is derived from an EMBL/GenBank/DDBJ whole genome shotgun (WGS) entry which is preliminary data.</text>
</comment>
<dbReference type="EMBL" id="JBEHCU010007062">
    <property type="protein sequence ID" value="KAL1395625.1"/>
    <property type="molecule type" value="Genomic_DNA"/>
</dbReference>
<dbReference type="Proteomes" id="UP001562425">
    <property type="component" value="Unassembled WGS sequence"/>
</dbReference>
<dbReference type="AlphaFoldDB" id="A0ABD1D7M5"/>
<name>A0ABD1D7M5_CULPP</name>
<sequence>MTAESLKPFLSPPNALGTVLTGGGDCRDKKAVAKNVLTIGGSVILFVLFASVIGLEIWNVNRITDLQRDVDSLRQQVHELTTSHRRIESLEDFSEFEEAVSEAIN</sequence>
<keyword evidence="1" id="KW-0472">Membrane</keyword>
<evidence type="ECO:0000313" key="2">
    <source>
        <dbReference type="EMBL" id="KAL1395625.1"/>
    </source>
</evidence>
<proteinExistence type="predicted"/>